<evidence type="ECO:0000313" key="2">
    <source>
        <dbReference type="EMBL" id="KAJ1642338.1"/>
    </source>
</evidence>
<keyword evidence="1" id="KW-1133">Transmembrane helix</keyword>
<comment type="caution">
    <text evidence="2">The sequence shown here is derived from an EMBL/GenBank/DDBJ whole genome shotgun (WGS) entry which is preliminary data.</text>
</comment>
<keyword evidence="1" id="KW-0812">Transmembrane</keyword>
<dbReference type="AlphaFoldDB" id="A0A9W7XGH8"/>
<reference evidence="2" key="1">
    <citation type="submission" date="2022-07" db="EMBL/GenBank/DDBJ databases">
        <title>Phylogenomic reconstructions and comparative analyses of Kickxellomycotina fungi.</title>
        <authorList>
            <person name="Reynolds N.K."/>
            <person name="Stajich J.E."/>
            <person name="Barry K."/>
            <person name="Grigoriev I.V."/>
            <person name="Crous P."/>
            <person name="Smith M.E."/>
        </authorList>
    </citation>
    <scope>NUCLEOTIDE SEQUENCE</scope>
    <source>
        <strain evidence="2">NBRC 105413</strain>
    </source>
</reference>
<dbReference type="Proteomes" id="UP001145021">
    <property type="component" value="Unassembled WGS sequence"/>
</dbReference>
<organism evidence="2 3">
    <name type="scientific">Coemansia asiatica</name>
    <dbReference type="NCBI Taxonomy" id="1052880"/>
    <lineage>
        <taxon>Eukaryota</taxon>
        <taxon>Fungi</taxon>
        <taxon>Fungi incertae sedis</taxon>
        <taxon>Zoopagomycota</taxon>
        <taxon>Kickxellomycotina</taxon>
        <taxon>Kickxellomycetes</taxon>
        <taxon>Kickxellales</taxon>
        <taxon>Kickxellaceae</taxon>
        <taxon>Coemansia</taxon>
    </lineage>
</organism>
<sequence length="207" mass="22638">MHRLGSANCTSIDRISRKCASLAYPVLESSQHKYVTDNPDALVTLVSRQIFETLPSHASKQQSSCQQSILTLSCSLVYPTCQTDQENQGLPHFSELLLNISSSCNVHRSELAGRLLHMGCLDSHVVARADMRDAIADGLGLACFLLVAWFCGWSLVEWFNAVCKDMVDSARQAAGTKNVSINAADGCNEQTLADPAYCKEKDLIEIV</sequence>
<name>A0A9W7XGH8_9FUNG</name>
<evidence type="ECO:0000313" key="3">
    <source>
        <dbReference type="Proteomes" id="UP001145021"/>
    </source>
</evidence>
<dbReference type="EMBL" id="JANBOH010000422">
    <property type="protein sequence ID" value="KAJ1642338.1"/>
    <property type="molecule type" value="Genomic_DNA"/>
</dbReference>
<gene>
    <name evidence="2" type="ORF">LPJ64_005813</name>
</gene>
<evidence type="ECO:0000256" key="1">
    <source>
        <dbReference type="SAM" id="Phobius"/>
    </source>
</evidence>
<accession>A0A9W7XGH8</accession>
<keyword evidence="3" id="KW-1185">Reference proteome</keyword>
<proteinExistence type="predicted"/>
<feature type="transmembrane region" description="Helical" evidence="1">
    <location>
        <begin position="138"/>
        <end position="156"/>
    </location>
</feature>
<keyword evidence="1" id="KW-0472">Membrane</keyword>
<protein>
    <submittedName>
        <fullName evidence="2">Uncharacterized protein</fullName>
    </submittedName>
</protein>